<protein>
    <recommendedName>
        <fullName evidence="7">HAT C-terminal dimerisation domain-containing protein</fullName>
    </recommendedName>
</protein>
<accession>A0A8H6GG43</accession>
<dbReference type="SUPFAM" id="SSF53098">
    <property type="entry name" value="Ribonuclease H-like"/>
    <property type="match status" value="1"/>
</dbReference>
<dbReference type="Proteomes" id="UP000593570">
    <property type="component" value="Unassembled WGS sequence"/>
</dbReference>
<reference evidence="8 9" key="1">
    <citation type="journal article" date="2020" name="bioRxiv">
        <title>A chromosome-scale genome assembly for the Fusarium oxysporum strain Fo5176 to establish a model Arabidopsis-fungal pathosystem.</title>
        <authorList>
            <person name="Fokkens L."/>
            <person name="Guo L."/>
            <person name="Dora S."/>
            <person name="Wang B."/>
            <person name="Ye K."/>
            <person name="Sanchez-Rodriguez C."/>
            <person name="Croll D."/>
        </authorList>
    </citation>
    <scope>NUCLEOTIDE SEQUENCE [LARGE SCALE GENOMIC DNA]</scope>
    <source>
        <strain evidence="8 9">Fo5176</strain>
    </source>
</reference>
<dbReference type="Pfam" id="PF13374">
    <property type="entry name" value="TPR_10"/>
    <property type="match status" value="5"/>
</dbReference>
<dbReference type="Gene3D" id="1.25.40.10">
    <property type="entry name" value="Tetratricopeptide repeat domain"/>
    <property type="match status" value="3"/>
</dbReference>
<dbReference type="PANTHER" id="PTHR46481:SF10">
    <property type="entry name" value="ZINC FINGER BED DOMAIN-CONTAINING PROTEIN 39"/>
    <property type="match status" value="1"/>
</dbReference>
<organism evidence="8 9">
    <name type="scientific">Fusarium oxysporum f. sp. conglutinans</name>
    <dbReference type="NCBI Taxonomy" id="100902"/>
    <lineage>
        <taxon>Eukaryota</taxon>
        <taxon>Fungi</taxon>
        <taxon>Dikarya</taxon>
        <taxon>Ascomycota</taxon>
        <taxon>Pezizomycotina</taxon>
        <taxon>Sordariomycetes</taxon>
        <taxon>Hypocreomycetidae</taxon>
        <taxon>Hypocreales</taxon>
        <taxon>Nectriaceae</taxon>
        <taxon>Fusarium</taxon>
        <taxon>Fusarium oxysporum species complex</taxon>
    </lineage>
</organism>
<evidence type="ECO:0000256" key="1">
    <source>
        <dbReference type="ARBA" id="ARBA00004123"/>
    </source>
</evidence>
<feature type="domain" description="HAT C-terminal dimerisation" evidence="7">
    <location>
        <begin position="1277"/>
        <end position="1359"/>
    </location>
</feature>
<keyword evidence="4" id="KW-0862">Zinc</keyword>
<dbReference type="InterPro" id="IPR011990">
    <property type="entry name" value="TPR-like_helical_dom_sf"/>
</dbReference>
<keyword evidence="3" id="KW-0863">Zinc-finger</keyword>
<dbReference type="InterPro" id="IPR008906">
    <property type="entry name" value="HATC_C_dom"/>
</dbReference>
<proteinExistence type="predicted"/>
<comment type="caution">
    <text evidence="8">The sequence shown here is derived from an EMBL/GenBank/DDBJ whole genome shotgun (WGS) entry which is preliminary data.</text>
</comment>
<dbReference type="GO" id="GO:0046983">
    <property type="term" value="F:protein dimerization activity"/>
    <property type="evidence" value="ECO:0007669"/>
    <property type="project" value="InterPro"/>
</dbReference>
<dbReference type="InterPro" id="IPR052035">
    <property type="entry name" value="ZnF_BED_domain_contain"/>
</dbReference>
<keyword evidence="5" id="KW-0539">Nucleus</keyword>
<evidence type="ECO:0000313" key="8">
    <source>
        <dbReference type="EMBL" id="KAF6517709.1"/>
    </source>
</evidence>
<feature type="compositionally biased region" description="Basic and acidic residues" evidence="6">
    <location>
        <begin position="983"/>
        <end position="999"/>
    </location>
</feature>
<evidence type="ECO:0000256" key="4">
    <source>
        <dbReference type="ARBA" id="ARBA00022833"/>
    </source>
</evidence>
<evidence type="ECO:0000313" key="9">
    <source>
        <dbReference type="Proteomes" id="UP000593570"/>
    </source>
</evidence>
<dbReference type="SUPFAM" id="SSF81901">
    <property type="entry name" value="HCP-like"/>
    <property type="match status" value="1"/>
</dbReference>
<evidence type="ECO:0000259" key="7">
    <source>
        <dbReference type="Pfam" id="PF05699"/>
    </source>
</evidence>
<evidence type="ECO:0000256" key="5">
    <source>
        <dbReference type="ARBA" id="ARBA00023242"/>
    </source>
</evidence>
<dbReference type="PANTHER" id="PTHR46481">
    <property type="entry name" value="ZINC FINGER BED DOMAIN-CONTAINING PROTEIN 4"/>
    <property type="match status" value="1"/>
</dbReference>
<feature type="region of interest" description="Disordered" evidence="6">
    <location>
        <begin position="981"/>
        <end position="1016"/>
    </location>
</feature>
<gene>
    <name evidence="8" type="ORF">HZS61_003270</name>
</gene>
<sequence length="1385" mass="156350">MDLQQALQEPGTGEEDMSEALSTLAMQAYERFLEAGYISDIHLAVETARLGLKVVPDTSSHKAGHLNKLGVFLGSRYERTGEMEDLEEAISISIQVVNLTSDDHPHRAGYLHNLGSKLGRRYKQTGDVEDLEEAIKIARQAVNIRSDDHPHRAEWLSNLANRLESRYELTGDMEDLEEAIRTASQAVDATPHDHADRAGWLSNLGNKFQRRYERTGELRDLEEAIKIARQAVDVTPDDHPDRAGWLSNLGSKLGSRYERTGEMADLEEAITTSRQAVNLTSDDHVDRTAKLNNLGSKLVQRYERIGEVVDLEEAIRIARQVVNLTPDGHIDRAARLSNLGNMLQSRYEQKGKMEDRKMEDLEEAIRTVRQAVNLTSDDHPDRACWLSNLANKLQSKYERTGKMENLEEAITMARQAVNLTSEDHPDRACWLRNLGNKLESRYERTGEMRDLEEASAYLLEAWSCLNAVPFHRVMAAARCLKLLAKQHRVAQSIDLGRRILDLLPSVHTRALNRNDQQFVVSTFAGIASNLCSFLLSANRLSEALECLEQGRTIIISRLLDDRSDLSSLRQDHFQLANRYQSLVDEVNAPTRQTIPGVIETLLRKRRQEAAVELDMCLKEIRRVSGHERFMLGQTVAEMQECITEASMASQASEISASGTNNASMGSFASKLSWNFNAFFYIDYPEKHLQAELGPKRRKTKGHRAYVCLHCQNPPWSNRVPGNAIHHAETARRALIRASEAANDTPSTFASGVSPGATIRISLPFSAVEHSELRDLALACNPAIGDLLINDRKQAMGYINSNYSLYSSQLAERLQTTQSKIHISSDLWTSPHRHGVLAVCVQWVDEDFKLQKALLGLPECKYSHSGATQAELIAGTLRKFNITAQSLGYYIGDNATSNDTCLEELSKVLEAESGAEYPHKRRRIRCIGHIINLALQAFLLARSKEALRAALEATADEPGSTMLEEFSQQLHELDPAEIAAHSDTTTHQEKRQEERQEQPTRKPTHARGKRAATTHQQASNVDERFAGWQGIPALAKLHALAVYIRSSALHNDQWYDAVGKQLGIDNITRWSSWHRVITVALKKKPQIIQFTAEHDNDLEGNTLSSRDWEMLERTLEFLQPFYEATLEAEGAMASISQSLELLDLLLGHCEKWKAHYSQPSNRDDRIIHSIDMCWFILDKYYTMTEDVPVYAAALLLDPSKRKSYIEECWPEEWHEGAFAAARSLWKEEYNYDVEIHLSEQSLAVPALLKRKKDTMLSKMRLEVRNKTMARARGKDDFDSFISEAPIALAEDTTPLQWWCSEDVRTAYPRLSRMAIDILSVPAESAEPERTFSGARRTARWDRLRLLIESIEKIECIGNWLREGHIRPSAEGGIGLLCDPEAIEGDI</sequence>
<evidence type="ECO:0000256" key="2">
    <source>
        <dbReference type="ARBA" id="ARBA00022723"/>
    </source>
</evidence>
<dbReference type="GO" id="GO:0008270">
    <property type="term" value="F:zinc ion binding"/>
    <property type="evidence" value="ECO:0007669"/>
    <property type="project" value="UniProtKB-KW"/>
</dbReference>
<dbReference type="Pfam" id="PF05699">
    <property type="entry name" value="Dimer_Tnp_hAT"/>
    <property type="match status" value="1"/>
</dbReference>
<name>A0A8H6GG43_FUSOX</name>
<dbReference type="InterPro" id="IPR012337">
    <property type="entry name" value="RNaseH-like_sf"/>
</dbReference>
<keyword evidence="2" id="KW-0479">Metal-binding</keyword>
<comment type="subcellular location">
    <subcellularLocation>
        <location evidence="1">Nucleus</location>
    </subcellularLocation>
</comment>
<evidence type="ECO:0000256" key="3">
    <source>
        <dbReference type="ARBA" id="ARBA00022771"/>
    </source>
</evidence>
<dbReference type="SUPFAM" id="SSF48452">
    <property type="entry name" value="TPR-like"/>
    <property type="match status" value="1"/>
</dbReference>
<evidence type="ECO:0000256" key="6">
    <source>
        <dbReference type="SAM" id="MobiDB-lite"/>
    </source>
</evidence>
<feature type="compositionally biased region" description="Basic residues" evidence="6">
    <location>
        <begin position="1001"/>
        <end position="1011"/>
    </location>
</feature>
<dbReference type="GO" id="GO:0005634">
    <property type="term" value="C:nucleus"/>
    <property type="evidence" value="ECO:0007669"/>
    <property type="project" value="UniProtKB-SubCell"/>
</dbReference>
<dbReference type="EMBL" id="JACDXP010000011">
    <property type="protein sequence ID" value="KAF6517709.1"/>
    <property type="molecule type" value="Genomic_DNA"/>
</dbReference>